<evidence type="ECO:0000313" key="2">
    <source>
        <dbReference type="EMBL" id="GIZ44074.1"/>
    </source>
</evidence>
<accession>A0A9P3CJN8</accession>
<dbReference type="EMBL" id="BOLY01000004">
    <property type="protein sequence ID" value="GIZ44074.1"/>
    <property type="molecule type" value="Genomic_DNA"/>
</dbReference>
<name>A0A9P3CJN8_9PEZI</name>
<keyword evidence="3" id="KW-1185">Reference proteome</keyword>
<dbReference type="AlphaFoldDB" id="A0A9P3CJN8"/>
<dbReference type="OrthoDB" id="10387115at2759"/>
<reference evidence="2 3" key="1">
    <citation type="submission" date="2021-01" db="EMBL/GenBank/DDBJ databases">
        <title>Cercospora kikuchii MAFF 305040 whole genome shotgun sequence.</title>
        <authorList>
            <person name="Kashiwa T."/>
            <person name="Suzuki T."/>
        </authorList>
    </citation>
    <scope>NUCLEOTIDE SEQUENCE [LARGE SCALE GENOMIC DNA]</scope>
    <source>
        <strain evidence="2 3">MAFF 305040</strain>
    </source>
</reference>
<protein>
    <submittedName>
        <fullName evidence="2">Uncharacterized protein</fullName>
    </submittedName>
</protein>
<gene>
    <name evidence="2" type="ORF">CKM354_000728300</name>
</gene>
<comment type="caution">
    <text evidence="2">The sequence shown here is derived from an EMBL/GenBank/DDBJ whole genome shotgun (WGS) entry which is preliminary data.</text>
</comment>
<proteinExistence type="predicted"/>
<sequence>MTSHRNFGDPAQAWKRVRVGDDNEIIPVPKKQKLPAIGQIELLEQLYDELQHGIWELQAQKIAPAARPDPGLYQLPPTHPKLALVNRPQQDFLGRRANPDYVDAQTQTEWLDRKQAGRPKFIEQLLADQKARRLEERFRLRDEMVASFTAQEAELDRQHEEAINALESKHTVRLNALNAKLERARDDLEDDHLKASLALDKKEEEAVNAFDRDSSLLGLVND</sequence>
<dbReference type="GeneID" id="68292858"/>
<dbReference type="Proteomes" id="UP000825890">
    <property type="component" value="Unassembled WGS sequence"/>
</dbReference>
<evidence type="ECO:0000313" key="3">
    <source>
        <dbReference type="Proteomes" id="UP000825890"/>
    </source>
</evidence>
<evidence type="ECO:0000256" key="1">
    <source>
        <dbReference type="SAM" id="Coils"/>
    </source>
</evidence>
<keyword evidence="1" id="KW-0175">Coiled coil</keyword>
<organism evidence="2 3">
    <name type="scientific">Cercospora kikuchii</name>
    <dbReference type="NCBI Taxonomy" id="84275"/>
    <lineage>
        <taxon>Eukaryota</taxon>
        <taxon>Fungi</taxon>
        <taxon>Dikarya</taxon>
        <taxon>Ascomycota</taxon>
        <taxon>Pezizomycotina</taxon>
        <taxon>Dothideomycetes</taxon>
        <taxon>Dothideomycetidae</taxon>
        <taxon>Mycosphaerellales</taxon>
        <taxon>Mycosphaerellaceae</taxon>
        <taxon>Cercospora</taxon>
    </lineage>
</organism>
<feature type="coiled-coil region" evidence="1">
    <location>
        <begin position="171"/>
        <end position="205"/>
    </location>
</feature>
<dbReference type="RefSeq" id="XP_044658561.1">
    <property type="nucleotide sequence ID" value="XM_044802626.1"/>
</dbReference>